<dbReference type="InterPro" id="IPR013022">
    <property type="entry name" value="Xyl_isomerase-like_TIM-brl"/>
</dbReference>
<reference evidence="2 3" key="1">
    <citation type="submission" date="2018-11" db="EMBL/GenBank/DDBJ databases">
        <title>Vibrio LJC006 sp. nov., isolated from seawater during the bloom of the enteromorpha.</title>
        <authorList>
            <person name="Liang J."/>
        </authorList>
    </citation>
    <scope>NUCLEOTIDE SEQUENCE [LARGE SCALE GENOMIC DNA]</scope>
    <source>
        <strain evidence="2 3">LJC006</strain>
    </source>
</reference>
<dbReference type="AlphaFoldDB" id="A0A3N9TL47"/>
<dbReference type="SUPFAM" id="SSF51658">
    <property type="entry name" value="Xylose isomerase-like"/>
    <property type="match status" value="1"/>
</dbReference>
<name>A0A3N9TL47_9VIBR</name>
<keyword evidence="2" id="KW-0540">Nuclease</keyword>
<gene>
    <name evidence="2" type="ORF">EES38_02030</name>
</gene>
<protein>
    <submittedName>
        <fullName evidence="2">AP endonuclease</fullName>
    </submittedName>
</protein>
<dbReference type="OrthoDB" id="9804047at2"/>
<dbReference type="RefSeq" id="WP_124935491.1">
    <property type="nucleotide sequence ID" value="NZ_RJVQ01000001.1"/>
</dbReference>
<dbReference type="Gene3D" id="3.20.20.150">
    <property type="entry name" value="Divalent-metal-dependent TIM barrel enzymes"/>
    <property type="match status" value="1"/>
</dbReference>
<dbReference type="InterPro" id="IPR036237">
    <property type="entry name" value="Xyl_isomerase-like_sf"/>
</dbReference>
<keyword evidence="2" id="KW-0255">Endonuclease</keyword>
<keyword evidence="2" id="KW-0378">Hydrolase</keyword>
<evidence type="ECO:0000313" key="3">
    <source>
        <dbReference type="Proteomes" id="UP000281112"/>
    </source>
</evidence>
<proteinExistence type="predicted"/>
<accession>A0A3N9TL47</accession>
<feature type="domain" description="Xylose isomerase-like TIM barrel" evidence="1">
    <location>
        <begin position="29"/>
        <end position="302"/>
    </location>
</feature>
<dbReference type="PANTHER" id="PTHR12110">
    <property type="entry name" value="HYDROXYPYRUVATE ISOMERASE"/>
    <property type="match status" value="1"/>
</dbReference>
<sequence>MSIRFASAPCSWGVEDPNNPYIPSWENVLDEVAEAGYKGIELGPYGYFPLDPPLVSESLRKRGLNIIGGTLFDDFVSEKNLPQLIKKAEDICSLISQLPKEKLVNGGKFAPPYLVLIDIIKPERSPYAGNPDKAPRLDDTHWASLLTNIEFISTLAWTKYGVRAVLHPHAGGYIEFADEIDRFLDNSSYETTGLCLDAGHLYYSRMDPAQWLKDKYDRIDFIHFKDIDRAVYDRAITEEMDFFKACENKVMCPIGKGAVDYGAIIKTLSELGYNGWITLEQERDPREHHKTLNDIKESLTYLHEVGFN</sequence>
<organism evidence="2 3">
    <name type="scientific">Vibrio viridaestus</name>
    <dbReference type="NCBI Taxonomy" id="2487322"/>
    <lineage>
        <taxon>Bacteria</taxon>
        <taxon>Pseudomonadati</taxon>
        <taxon>Pseudomonadota</taxon>
        <taxon>Gammaproteobacteria</taxon>
        <taxon>Vibrionales</taxon>
        <taxon>Vibrionaceae</taxon>
        <taxon>Vibrio</taxon>
    </lineage>
</organism>
<dbReference type="EMBL" id="RJVQ01000001">
    <property type="protein sequence ID" value="RQW64841.1"/>
    <property type="molecule type" value="Genomic_DNA"/>
</dbReference>
<comment type="caution">
    <text evidence="2">The sequence shown here is derived from an EMBL/GenBank/DDBJ whole genome shotgun (WGS) entry which is preliminary data.</text>
</comment>
<evidence type="ECO:0000313" key="2">
    <source>
        <dbReference type="EMBL" id="RQW64841.1"/>
    </source>
</evidence>
<dbReference type="PANTHER" id="PTHR12110:SF41">
    <property type="entry name" value="INOSOSE DEHYDRATASE"/>
    <property type="match status" value="1"/>
</dbReference>
<dbReference type="Proteomes" id="UP000281112">
    <property type="component" value="Unassembled WGS sequence"/>
</dbReference>
<dbReference type="InterPro" id="IPR050312">
    <property type="entry name" value="IolE/XylAMocC-like"/>
</dbReference>
<keyword evidence="3" id="KW-1185">Reference proteome</keyword>
<dbReference type="GO" id="GO:0004519">
    <property type="term" value="F:endonuclease activity"/>
    <property type="evidence" value="ECO:0007669"/>
    <property type="project" value="UniProtKB-KW"/>
</dbReference>
<dbReference type="Pfam" id="PF01261">
    <property type="entry name" value="AP_endonuc_2"/>
    <property type="match status" value="1"/>
</dbReference>
<evidence type="ECO:0000259" key="1">
    <source>
        <dbReference type="Pfam" id="PF01261"/>
    </source>
</evidence>